<dbReference type="AlphaFoldDB" id="S5Y0X7"/>
<evidence type="ECO:0000256" key="4">
    <source>
        <dbReference type="PROSITE-ProRule" id="PRU00473"/>
    </source>
</evidence>
<dbReference type="Proteomes" id="UP000015480">
    <property type="component" value="Chromosome"/>
</dbReference>
<dbReference type="InterPro" id="IPR006664">
    <property type="entry name" value="OMP_bac"/>
</dbReference>
<keyword evidence="3" id="KW-0998">Cell outer membrane</keyword>
<feature type="domain" description="OmpA-like" evidence="6">
    <location>
        <begin position="100"/>
        <end position="217"/>
    </location>
</feature>
<dbReference type="InterPro" id="IPR039567">
    <property type="entry name" value="Gly-zipper"/>
</dbReference>
<dbReference type="PANTHER" id="PTHR30329">
    <property type="entry name" value="STATOR ELEMENT OF FLAGELLAR MOTOR COMPLEX"/>
    <property type="match status" value="1"/>
</dbReference>
<evidence type="ECO:0000256" key="3">
    <source>
        <dbReference type="ARBA" id="ARBA00023237"/>
    </source>
</evidence>
<feature type="signal peptide" evidence="5">
    <location>
        <begin position="1"/>
        <end position="23"/>
    </location>
</feature>
<name>S5Y0X7_PARAH</name>
<dbReference type="InterPro" id="IPR006690">
    <property type="entry name" value="OMPA-like_CS"/>
</dbReference>
<keyword evidence="8" id="KW-1185">Reference proteome</keyword>
<evidence type="ECO:0000256" key="5">
    <source>
        <dbReference type="SAM" id="SignalP"/>
    </source>
</evidence>
<evidence type="ECO:0000259" key="6">
    <source>
        <dbReference type="PROSITE" id="PS51123"/>
    </source>
</evidence>
<reference evidence="7 8" key="1">
    <citation type="journal article" date="2014" name="BMC Genomics">
        <title>Architecture and functions of a multipartite genome of the methylotrophic bacterium Paracoccus aminophilus JCM 7686, containing primary and secondary chromids.</title>
        <authorList>
            <person name="Dziewit L."/>
            <person name="Czarnecki J."/>
            <person name="Wibberg D."/>
            <person name="Radlinska M."/>
            <person name="Mrozek P."/>
            <person name="Szymczak M."/>
            <person name="Schluter A."/>
            <person name="Puhler A."/>
            <person name="Bartosik D."/>
        </authorList>
    </citation>
    <scope>NUCLEOTIDE SEQUENCE [LARGE SCALE GENOMIC DNA]</scope>
    <source>
        <strain evidence="7">JCM 7686</strain>
    </source>
</reference>
<dbReference type="CDD" id="cd07185">
    <property type="entry name" value="OmpA_C-like"/>
    <property type="match status" value="1"/>
</dbReference>
<dbReference type="InterPro" id="IPR036737">
    <property type="entry name" value="OmpA-like_sf"/>
</dbReference>
<keyword evidence="5" id="KW-0732">Signal</keyword>
<evidence type="ECO:0000256" key="2">
    <source>
        <dbReference type="ARBA" id="ARBA00023136"/>
    </source>
</evidence>
<dbReference type="PROSITE" id="PS51123">
    <property type="entry name" value="OMPA_2"/>
    <property type="match status" value="1"/>
</dbReference>
<dbReference type="PROSITE" id="PS01068">
    <property type="entry name" value="OMPA_1"/>
    <property type="match status" value="1"/>
</dbReference>
<dbReference type="InterPro" id="IPR050330">
    <property type="entry name" value="Bact_OuterMem_StrucFunc"/>
</dbReference>
<feature type="chain" id="PRO_5004534714" evidence="5">
    <location>
        <begin position="24"/>
        <end position="217"/>
    </location>
</feature>
<dbReference type="KEGG" id="pami:JCM7686_2300"/>
<keyword evidence="2 4" id="KW-0472">Membrane</keyword>
<dbReference type="GO" id="GO:0009279">
    <property type="term" value="C:cell outer membrane"/>
    <property type="evidence" value="ECO:0007669"/>
    <property type="project" value="UniProtKB-SubCell"/>
</dbReference>
<dbReference type="eggNOG" id="COG2885">
    <property type="taxonomic scope" value="Bacteria"/>
</dbReference>
<dbReference type="PRINTS" id="PR01023">
    <property type="entry name" value="NAFLGMOTY"/>
</dbReference>
<organism evidence="7 8">
    <name type="scientific">Paracoccus aminophilus JCM 7686</name>
    <dbReference type="NCBI Taxonomy" id="1367847"/>
    <lineage>
        <taxon>Bacteria</taxon>
        <taxon>Pseudomonadati</taxon>
        <taxon>Pseudomonadota</taxon>
        <taxon>Alphaproteobacteria</taxon>
        <taxon>Rhodobacterales</taxon>
        <taxon>Paracoccaceae</taxon>
        <taxon>Paracoccus</taxon>
    </lineage>
</organism>
<dbReference type="EMBL" id="CP006650">
    <property type="protein sequence ID" value="AGT09370.1"/>
    <property type="molecule type" value="Genomic_DNA"/>
</dbReference>
<dbReference type="Pfam" id="PF13488">
    <property type="entry name" value="Gly-zipper_Omp"/>
    <property type="match status" value="1"/>
</dbReference>
<dbReference type="STRING" id="1367847.JCM7686_2300"/>
<dbReference type="Pfam" id="PF00691">
    <property type="entry name" value="OmpA"/>
    <property type="match status" value="1"/>
</dbReference>
<dbReference type="SUPFAM" id="SSF103088">
    <property type="entry name" value="OmpA-like"/>
    <property type="match status" value="1"/>
</dbReference>
<evidence type="ECO:0000313" key="8">
    <source>
        <dbReference type="Proteomes" id="UP000015480"/>
    </source>
</evidence>
<evidence type="ECO:0000313" key="7">
    <source>
        <dbReference type="EMBL" id="AGT09370.1"/>
    </source>
</evidence>
<gene>
    <name evidence="7" type="ORF">JCM7686_2300</name>
</gene>
<comment type="subcellular location">
    <subcellularLocation>
        <location evidence="1">Cell outer membrane</location>
    </subcellularLocation>
</comment>
<dbReference type="InterPro" id="IPR006665">
    <property type="entry name" value="OmpA-like"/>
</dbReference>
<dbReference type="Gene3D" id="3.30.1330.60">
    <property type="entry name" value="OmpA-like domain"/>
    <property type="match status" value="1"/>
</dbReference>
<accession>S5Y0X7</accession>
<dbReference type="PANTHER" id="PTHR30329:SF21">
    <property type="entry name" value="LIPOPROTEIN YIAD-RELATED"/>
    <property type="match status" value="1"/>
</dbReference>
<evidence type="ECO:0000256" key="1">
    <source>
        <dbReference type="ARBA" id="ARBA00004442"/>
    </source>
</evidence>
<proteinExistence type="predicted"/>
<dbReference type="PROSITE" id="PS51257">
    <property type="entry name" value="PROKAR_LIPOPROTEIN"/>
    <property type="match status" value="1"/>
</dbReference>
<dbReference type="PRINTS" id="PR01021">
    <property type="entry name" value="OMPADOMAIN"/>
</dbReference>
<dbReference type="HOGENOM" id="CLU_016890_6_0_5"/>
<protein>
    <submittedName>
        <fullName evidence="7">OmpA/MotB domain-containing protein</fullName>
    </submittedName>
</protein>
<sequence>MKGTAMARPLPLLTISTVIISLAACAPLDRTAPNHTTQGTIAGGVAGALIGGTKSGSSRVAARGALIGATAGSVVGSLADQQRALRQSINDPNVQISNDGTNLTVVFADSVLFDTSSFTISPNGKRDLFGLAAHLQRFPQSVVRVIGHTDSTGSLSYNQTLSERRAAGVANTLIAGGVSAHRITTLGQGPARPIASNANPAGRAENRRVEIVILPAG</sequence>